<organism evidence="3 4">
    <name type="scientific">Mycetocola zhadangensis</name>
    <dbReference type="NCBI Taxonomy" id="1164595"/>
    <lineage>
        <taxon>Bacteria</taxon>
        <taxon>Bacillati</taxon>
        <taxon>Actinomycetota</taxon>
        <taxon>Actinomycetes</taxon>
        <taxon>Micrococcales</taxon>
        <taxon>Microbacteriaceae</taxon>
        <taxon>Mycetocola</taxon>
    </lineage>
</organism>
<evidence type="ECO:0000313" key="3">
    <source>
        <dbReference type="EMBL" id="RLQ84576.1"/>
    </source>
</evidence>
<dbReference type="AlphaFoldDB" id="A0A3L7J1Y4"/>
<feature type="transmembrane region" description="Helical" evidence="2">
    <location>
        <begin position="12"/>
        <end position="32"/>
    </location>
</feature>
<keyword evidence="2" id="KW-1133">Transmembrane helix</keyword>
<keyword evidence="4" id="KW-1185">Reference proteome</keyword>
<feature type="transmembrane region" description="Helical" evidence="2">
    <location>
        <begin position="172"/>
        <end position="195"/>
    </location>
</feature>
<dbReference type="PROSITE" id="PS51257">
    <property type="entry name" value="PROKAR_LIPOPROTEIN"/>
    <property type="match status" value="1"/>
</dbReference>
<evidence type="ECO:0000256" key="1">
    <source>
        <dbReference type="SAM" id="MobiDB-lite"/>
    </source>
</evidence>
<reference evidence="3 4" key="1">
    <citation type="submission" date="2018-10" db="EMBL/GenBank/DDBJ databases">
        <authorList>
            <person name="Li J."/>
        </authorList>
    </citation>
    <scope>NUCLEOTIDE SEQUENCE [LARGE SCALE GENOMIC DNA]</scope>
    <source>
        <strain evidence="3 4">ZD1-4</strain>
    </source>
</reference>
<comment type="caution">
    <text evidence="3">The sequence shown here is derived from an EMBL/GenBank/DDBJ whole genome shotgun (WGS) entry which is preliminary data.</text>
</comment>
<feature type="region of interest" description="Disordered" evidence="1">
    <location>
        <begin position="203"/>
        <end position="297"/>
    </location>
</feature>
<keyword evidence="2" id="KW-0472">Membrane</keyword>
<name>A0A3L7J1Y4_9MICO</name>
<evidence type="ECO:0008006" key="5">
    <source>
        <dbReference type="Google" id="ProtNLM"/>
    </source>
</evidence>
<dbReference type="RefSeq" id="WP_121659621.1">
    <property type="nucleotide sequence ID" value="NZ_BMEK01000002.1"/>
</dbReference>
<gene>
    <name evidence="3" type="ORF">D9V28_10450</name>
</gene>
<evidence type="ECO:0000313" key="4">
    <source>
        <dbReference type="Proteomes" id="UP000282460"/>
    </source>
</evidence>
<dbReference type="EMBL" id="RCWJ01000002">
    <property type="protein sequence ID" value="RLQ84576.1"/>
    <property type="molecule type" value="Genomic_DNA"/>
</dbReference>
<dbReference type="OrthoDB" id="3695950at2"/>
<sequence length="297" mass="31914">MRLAETFSVLKRRWYLVVAGLLLTATGCYYIYAQVPATYEAKGSVVLMPPSATVGDEGNPYLFLGGMGQALDVLTRHVNAAEIVDPVLDAHPGTSYTIEPDRDTSGSIIQVVATGPAADETMDVLAAALDTIPISLDAMQDELSIEDYLRIGLMTVVVDTEPTIEQKQRVQLLIFVAAGGIVGTLLLAGLIDGILLSKRRRKLHPDDAEPQSKTEHTEPVDGFGPPRNPTLTELAGVTEEVRSPVSVPHADQRDTSPVGALPTSQIPRKKRKVRVQQVPSEQEDPSTSPESVGASRS</sequence>
<evidence type="ECO:0000256" key="2">
    <source>
        <dbReference type="SAM" id="Phobius"/>
    </source>
</evidence>
<feature type="compositionally biased region" description="Basic and acidic residues" evidence="1">
    <location>
        <begin position="204"/>
        <end position="219"/>
    </location>
</feature>
<proteinExistence type="predicted"/>
<protein>
    <recommendedName>
        <fullName evidence="5">Polysaccharide chain length determinant N-terminal domain-containing protein</fullName>
    </recommendedName>
</protein>
<keyword evidence="2" id="KW-0812">Transmembrane</keyword>
<dbReference type="Proteomes" id="UP000282460">
    <property type="component" value="Unassembled WGS sequence"/>
</dbReference>
<accession>A0A3L7J1Y4</accession>
<feature type="compositionally biased region" description="Polar residues" evidence="1">
    <location>
        <begin position="277"/>
        <end position="297"/>
    </location>
</feature>